<accession>C5NXP7</accession>
<feature type="region of interest" description="Disordered" evidence="1">
    <location>
        <begin position="47"/>
        <end position="75"/>
    </location>
</feature>
<gene>
    <name evidence="3" type="ORF">GEMHA0001_0228</name>
</gene>
<keyword evidence="4" id="KW-1185">Reference proteome</keyword>
<evidence type="ECO:0000256" key="1">
    <source>
        <dbReference type="SAM" id="MobiDB-lite"/>
    </source>
</evidence>
<keyword evidence="2" id="KW-1133">Transmembrane helix</keyword>
<evidence type="ECO:0000313" key="4">
    <source>
        <dbReference type="Proteomes" id="UP000006004"/>
    </source>
</evidence>
<dbReference type="EMBL" id="ACDZ02000014">
    <property type="protein sequence ID" value="EER67813.1"/>
    <property type="molecule type" value="Genomic_DNA"/>
</dbReference>
<reference evidence="3" key="2">
    <citation type="submission" date="2009-06" db="EMBL/GenBank/DDBJ databases">
        <authorList>
            <person name="Sebastian Y."/>
            <person name="Madupu R."/>
            <person name="Durkin A.S."/>
            <person name="Torralba M."/>
            <person name="Methe B."/>
            <person name="Sutton G.G."/>
            <person name="Strausberg R.L."/>
            <person name="Nelson K.E."/>
        </authorList>
    </citation>
    <scope>NUCLEOTIDE SEQUENCE [LARGE SCALE GENOMIC DNA]</scope>
    <source>
        <strain evidence="3">ATCC 10379</strain>
    </source>
</reference>
<keyword evidence="2" id="KW-0472">Membrane</keyword>
<evidence type="ECO:0000256" key="2">
    <source>
        <dbReference type="SAM" id="Phobius"/>
    </source>
</evidence>
<proteinExistence type="predicted"/>
<keyword evidence="2" id="KW-0812">Transmembrane</keyword>
<dbReference type="RefSeq" id="WP_003145204.1">
    <property type="nucleotide sequence ID" value="NZ_ACDZ02000014.1"/>
</dbReference>
<protein>
    <submittedName>
        <fullName evidence="3">Uncharacterized protein</fullName>
    </submittedName>
</protein>
<dbReference type="Proteomes" id="UP000006004">
    <property type="component" value="Unassembled WGS sequence"/>
</dbReference>
<dbReference type="GeneID" id="93287862"/>
<feature type="compositionally biased region" description="Basic and acidic residues" evidence="1">
    <location>
        <begin position="55"/>
        <end position="75"/>
    </location>
</feature>
<reference evidence="3" key="1">
    <citation type="submission" date="2009-01" db="EMBL/GenBank/DDBJ databases">
        <authorList>
            <person name="Fulton L."/>
            <person name="Clifton S."/>
            <person name="Chinwalla A.T."/>
            <person name="Mitreva M."/>
            <person name="Sodergren E."/>
            <person name="Weinstock G."/>
            <person name="Clifton S."/>
            <person name="Dooling D.J."/>
            <person name="Fulton B."/>
            <person name="Minx P."/>
            <person name="Pepin K.H."/>
            <person name="Johnson M."/>
            <person name="Bhonagiri V."/>
            <person name="Nash W.E."/>
            <person name="Mardis E.R."/>
            <person name="Wilson R.K."/>
        </authorList>
    </citation>
    <scope>NUCLEOTIDE SEQUENCE [LARGE SCALE GENOMIC DNA]</scope>
    <source>
        <strain evidence="3">ATCC 10379</strain>
    </source>
</reference>
<organism evidence="3 4">
    <name type="scientific">Gemella haemolysans ATCC 10379</name>
    <dbReference type="NCBI Taxonomy" id="546270"/>
    <lineage>
        <taxon>Bacteria</taxon>
        <taxon>Bacillati</taxon>
        <taxon>Bacillota</taxon>
        <taxon>Bacilli</taxon>
        <taxon>Bacillales</taxon>
        <taxon>Gemellaceae</taxon>
        <taxon>Gemella</taxon>
    </lineage>
</organism>
<dbReference type="AlphaFoldDB" id="C5NXP7"/>
<comment type="caution">
    <text evidence="3">The sequence shown here is derived from an EMBL/GenBank/DDBJ whole genome shotgun (WGS) entry which is preliminary data.</text>
</comment>
<sequence length="75" mass="8945">MSKIKKIIISVILLFSVVIASLYYYGRFHNVNFFDFKYIQSFWKSNDHNTNTNDTTKDNHDNIEKTKEPEKKVRA</sequence>
<evidence type="ECO:0000313" key="3">
    <source>
        <dbReference type="EMBL" id="EER67813.1"/>
    </source>
</evidence>
<feature type="transmembrane region" description="Helical" evidence="2">
    <location>
        <begin position="7"/>
        <end position="26"/>
    </location>
</feature>
<name>C5NXP7_9BACL</name>